<proteinExistence type="predicted"/>
<dbReference type="Gene3D" id="3.60.110.10">
    <property type="entry name" value="Carbon-nitrogen hydrolase"/>
    <property type="match status" value="1"/>
</dbReference>
<gene>
    <name evidence="3" type="ORF">INQ42_12340</name>
</gene>
<dbReference type="PANTHER" id="PTHR43674">
    <property type="entry name" value="NITRILASE C965.09-RELATED"/>
    <property type="match status" value="1"/>
</dbReference>
<name>A0A7S6UKH6_9GAMM</name>
<accession>A0A7S6UKH6</accession>
<dbReference type="InterPro" id="IPR050345">
    <property type="entry name" value="Aliph_Amidase/BUP"/>
</dbReference>
<dbReference type="Proteomes" id="UP000593932">
    <property type="component" value="Chromosome"/>
</dbReference>
<evidence type="ECO:0000313" key="3">
    <source>
        <dbReference type="EMBL" id="QOW21972.1"/>
    </source>
</evidence>
<keyword evidence="4" id="KW-1185">Reference proteome</keyword>
<reference evidence="3 4" key="1">
    <citation type="submission" date="2020-10" db="EMBL/GenBank/DDBJ databases">
        <title>complete genome sequencing of Lysobacter sp. H23M41.</title>
        <authorList>
            <person name="Bae J.-W."/>
            <person name="Lee S.-Y."/>
        </authorList>
    </citation>
    <scope>NUCLEOTIDE SEQUENCE [LARGE SCALE GENOMIC DNA]</scope>
    <source>
        <strain evidence="3 4">H23M41</strain>
    </source>
</reference>
<dbReference type="PANTHER" id="PTHR43674:SF16">
    <property type="entry name" value="CARBON-NITROGEN FAMILY, PUTATIVE (AFU_ORTHOLOGUE AFUA_5G02350)-RELATED"/>
    <property type="match status" value="1"/>
</dbReference>
<dbReference type="EMBL" id="CP063657">
    <property type="protein sequence ID" value="QOW21972.1"/>
    <property type="molecule type" value="Genomic_DNA"/>
</dbReference>
<dbReference type="InterPro" id="IPR036526">
    <property type="entry name" value="C-N_Hydrolase_sf"/>
</dbReference>
<evidence type="ECO:0000259" key="2">
    <source>
        <dbReference type="PROSITE" id="PS50263"/>
    </source>
</evidence>
<organism evidence="3 4">
    <name type="scientific">Novilysobacter avium</name>
    <dbReference type="NCBI Taxonomy" id="2781023"/>
    <lineage>
        <taxon>Bacteria</taxon>
        <taxon>Pseudomonadati</taxon>
        <taxon>Pseudomonadota</taxon>
        <taxon>Gammaproteobacteria</taxon>
        <taxon>Lysobacterales</taxon>
        <taxon>Lysobacteraceae</taxon>
        <taxon>Novilysobacter</taxon>
    </lineage>
</organism>
<keyword evidence="1" id="KW-0378">Hydrolase</keyword>
<feature type="domain" description="CN hydrolase" evidence="2">
    <location>
        <begin position="57"/>
        <end position="323"/>
    </location>
</feature>
<sequence length="378" mass="41911">MSTASLAAIGALGPGALGPGGRARAATTEMLAGSSSDELSMQTDGTYDSVELAKPAWTLALAQTRVHSFDAKDTKTALKRNLDHMLQSIDRSFYYGAKPDLLQFHEFPLQGWRKWTRKEVNQLSIEMPGPETEAIAKKCREYDTWIVFGAYVKDPDWPDHVLSLTTIMNNKGEIVDKHWKQRNIKGVFPDFELFTTTVYDVLDQFVEMYGRDAVIPVTRTPLGNISTSSSQREPELFRAAAIKGAEIFLRTASGNFSQLDIRACAMYNGVYSSIVNNAVSPDNGPFFDNPGGSGGAAIYGPSGEAVAEARGIHEQLVTGRIAMAELRARNRQPVMHMELYDDVYARYVSKYPPNLWSEYVPTSLEDAGQYVQGKSRWK</sequence>
<dbReference type="InterPro" id="IPR003010">
    <property type="entry name" value="C-N_Hydrolase"/>
</dbReference>
<dbReference type="Pfam" id="PF00795">
    <property type="entry name" value="CN_hydrolase"/>
    <property type="match status" value="1"/>
</dbReference>
<protein>
    <recommendedName>
        <fullName evidence="2">CN hydrolase domain-containing protein</fullName>
    </recommendedName>
</protein>
<dbReference type="SUPFAM" id="SSF56317">
    <property type="entry name" value="Carbon-nitrogen hydrolase"/>
    <property type="match status" value="1"/>
</dbReference>
<evidence type="ECO:0000313" key="4">
    <source>
        <dbReference type="Proteomes" id="UP000593932"/>
    </source>
</evidence>
<evidence type="ECO:0000256" key="1">
    <source>
        <dbReference type="ARBA" id="ARBA00022801"/>
    </source>
</evidence>
<dbReference type="PROSITE" id="PS50263">
    <property type="entry name" value="CN_HYDROLASE"/>
    <property type="match status" value="1"/>
</dbReference>